<evidence type="ECO:0000313" key="21">
    <source>
        <dbReference type="Proteomes" id="UP000650628"/>
    </source>
</evidence>
<evidence type="ECO:0000256" key="9">
    <source>
        <dbReference type="ARBA" id="ARBA00022679"/>
    </source>
</evidence>
<keyword evidence="11 19" id="KW-0460">Magnesium</keyword>
<feature type="transmembrane region" description="Helical" evidence="19">
    <location>
        <begin position="97"/>
        <end position="117"/>
    </location>
</feature>
<dbReference type="UniPathway" id="UPA00148">
    <property type="reaction ID" value="UER00238"/>
</dbReference>
<dbReference type="EC" id="2.7.8.26" evidence="5 19"/>
<evidence type="ECO:0000256" key="8">
    <source>
        <dbReference type="ARBA" id="ARBA00022573"/>
    </source>
</evidence>
<comment type="cofactor">
    <cofactor evidence="1 19">
        <name>Mg(2+)</name>
        <dbReference type="ChEBI" id="CHEBI:18420"/>
    </cofactor>
</comment>
<evidence type="ECO:0000256" key="16">
    <source>
        <dbReference type="ARBA" id="ARBA00032853"/>
    </source>
</evidence>
<feature type="transmembrane region" description="Helical" evidence="19">
    <location>
        <begin position="233"/>
        <end position="256"/>
    </location>
</feature>
<dbReference type="EMBL" id="BOOO01000001">
    <property type="protein sequence ID" value="GII26894.1"/>
    <property type="molecule type" value="Genomic_DNA"/>
</dbReference>
<evidence type="ECO:0000256" key="18">
    <source>
        <dbReference type="ARBA" id="ARBA00049504"/>
    </source>
</evidence>
<feature type="transmembrane region" description="Helical" evidence="19">
    <location>
        <begin position="51"/>
        <end position="76"/>
    </location>
</feature>
<comment type="caution">
    <text evidence="20">The sequence shown here is derived from an EMBL/GenBank/DDBJ whole genome shotgun (WGS) entry which is preliminary data.</text>
</comment>
<comment type="similarity">
    <text evidence="4 19">Belongs to the CobS family.</text>
</comment>
<keyword evidence="8 19" id="KW-0169">Cobalamin biosynthesis</keyword>
<comment type="function">
    <text evidence="14 19">Joins adenosylcobinamide-GDP and alpha-ribazole to generate adenosylcobalamin (Ado-cobalamin). Also synthesizes adenosylcobalamin 5'-phosphate from adenosylcobinamide-GDP and alpha-ribazole 5'-phosphate.</text>
</comment>
<dbReference type="PANTHER" id="PTHR34148:SF1">
    <property type="entry name" value="ADENOSYLCOBINAMIDE-GDP RIBAZOLETRANSFERASE"/>
    <property type="match status" value="1"/>
</dbReference>
<sequence length="291" mass="29402">MLTVFPVRIGTVDRAVAGRGMALAPFAGMSLGLVAAGVLLIVQYLSGSAPLAATLAVGTLAWLTRGLHLDGLADLADGLGSRAPSQRALDIMKQSDIGPFGVVTLIFTLLVQIVSIARVQTAAPHPAPLYGALALVAACTTGRLAATWACREGVPPARPDGLGALVAGAVRRSQAITTTAVSAAVLALAALSIHLWTGPAHFWTGSACPAVPDLWSAGKASVAVGPARLCEAIGVPASMLLVLVLSLTAGLAAAALLRRRAVRRLGGITGDVLGALVETATTVSLLVWVLL</sequence>
<evidence type="ECO:0000256" key="3">
    <source>
        <dbReference type="ARBA" id="ARBA00004663"/>
    </source>
</evidence>
<proteinExistence type="inferred from homology"/>
<keyword evidence="10 19" id="KW-0812">Transmembrane</keyword>
<dbReference type="PANTHER" id="PTHR34148">
    <property type="entry name" value="ADENOSYLCOBINAMIDE-GDP RIBAZOLETRANSFERASE"/>
    <property type="match status" value="1"/>
</dbReference>
<evidence type="ECO:0000256" key="7">
    <source>
        <dbReference type="ARBA" id="ARBA00022475"/>
    </source>
</evidence>
<dbReference type="Pfam" id="PF02654">
    <property type="entry name" value="CobS"/>
    <property type="match status" value="1"/>
</dbReference>
<keyword evidence="9 19" id="KW-0808">Transferase</keyword>
<evidence type="ECO:0000256" key="1">
    <source>
        <dbReference type="ARBA" id="ARBA00001946"/>
    </source>
</evidence>
<name>A0A8J3TLT2_9ACTN</name>
<evidence type="ECO:0000256" key="4">
    <source>
        <dbReference type="ARBA" id="ARBA00010561"/>
    </source>
</evidence>
<keyword evidence="21" id="KW-1185">Reference proteome</keyword>
<evidence type="ECO:0000256" key="13">
    <source>
        <dbReference type="ARBA" id="ARBA00023136"/>
    </source>
</evidence>
<dbReference type="Proteomes" id="UP000650628">
    <property type="component" value="Unassembled WGS sequence"/>
</dbReference>
<comment type="catalytic activity">
    <reaction evidence="18 19">
        <text>alpha-ribazole 5'-phosphate + adenosylcob(III)inamide-GDP = adenosylcob(III)alamin 5'-phosphate + GMP + H(+)</text>
        <dbReference type="Rhea" id="RHEA:23560"/>
        <dbReference type="ChEBI" id="CHEBI:15378"/>
        <dbReference type="ChEBI" id="CHEBI:57918"/>
        <dbReference type="ChEBI" id="CHEBI:58115"/>
        <dbReference type="ChEBI" id="CHEBI:60487"/>
        <dbReference type="ChEBI" id="CHEBI:60493"/>
        <dbReference type="EC" id="2.7.8.26"/>
    </reaction>
</comment>
<evidence type="ECO:0000256" key="11">
    <source>
        <dbReference type="ARBA" id="ARBA00022842"/>
    </source>
</evidence>
<evidence type="ECO:0000256" key="15">
    <source>
        <dbReference type="ARBA" id="ARBA00032605"/>
    </source>
</evidence>
<dbReference type="GO" id="GO:0051073">
    <property type="term" value="F:adenosylcobinamide-GDP ribazoletransferase activity"/>
    <property type="evidence" value="ECO:0007669"/>
    <property type="project" value="UniProtKB-UniRule"/>
</dbReference>
<dbReference type="HAMAP" id="MF_00719">
    <property type="entry name" value="CobS"/>
    <property type="match status" value="1"/>
</dbReference>
<protein>
    <recommendedName>
        <fullName evidence="6 19">Adenosylcobinamide-GDP ribazoletransferase</fullName>
        <ecNumber evidence="5 19">2.7.8.26</ecNumber>
    </recommendedName>
    <alternativeName>
        <fullName evidence="16 19">Cobalamin synthase</fullName>
    </alternativeName>
    <alternativeName>
        <fullName evidence="15 19">Cobalamin-5'-phosphate synthase</fullName>
    </alternativeName>
</protein>
<evidence type="ECO:0000256" key="17">
    <source>
        <dbReference type="ARBA" id="ARBA00048623"/>
    </source>
</evidence>
<keyword evidence="12 19" id="KW-1133">Transmembrane helix</keyword>
<dbReference type="InterPro" id="IPR003805">
    <property type="entry name" value="CobS"/>
</dbReference>
<evidence type="ECO:0000256" key="10">
    <source>
        <dbReference type="ARBA" id="ARBA00022692"/>
    </source>
</evidence>
<comment type="pathway">
    <text evidence="3 19">Cofactor biosynthesis; adenosylcobalamin biosynthesis; adenosylcobalamin from cob(II)yrinate a,c-diamide: step 7/7.</text>
</comment>
<evidence type="ECO:0000256" key="14">
    <source>
        <dbReference type="ARBA" id="ARBA00025228"/>
    </source>
</evidence>
<comment type="subcellular location">
    <subcellularLocation>
        <location evidence="2 19">Cell membrane</location>
        <topology evidence="2 19">Multi-pass membrane protein</topology>
    </subcellularLocation>
</comment>
<evidence type="ECO:0000256" key="12">
    <source>
        <dbReference type="ARBA" id="ARBA00022989"/>
    </source>
</evidence>
<evidence type="ECO:0000256" key="2">
    <source>
        <dbReference type="ARBA" id="ARBA00004651"/>
    </source>
</evidence>
<keyword evidence="13 19" id="KW-0472">Membrane</keyword>
<evidence type="ECO:0000313" key="20">
    <source>
        <dbReference type="EMBL" id="GII26894.1"/>
    </source>
</evidence>
<reference evidence="20 21" key="1">
    <citation type="submission" date="2021-01" db="EMBL/GenBank/DDBJ databases">
        <title>Whole genome shotgun sequence of Planotetraspora mira NBRC 15435.</title>
        <authorList>
            <person name="Komaki H."/>
            <person name="Tamura T."/>
        </authorList>
    </citation>
    <scope>NUCLEOTIDE SEQUENCE [LARGE SCALE GENOMIC DNA]</scope>
    <source>
        <strain evidence="20 21">NBRC 15435</strain>
    </source>
</reference>
<dbReference type="GO" id="GO:0008818">
    <property type="term" value="F:cobalamin 5'-phosphate synthase activity"/>
    <property type="evidence" value="ECO:0007669"/>
    <property type="project" value="UniProtKB-UniRule"/>
</dbReference>
<accession>A0A8J3TLT2</accession>
<organism evidence="20 21">
    <name type="scientific">Planotetraspora mira</name>
    <dbReference type="NCBI Taxonomy" id="58121"/>
    <lineage>
        <taxon>Bacteria</taxon>
        <taxon>Bacillati</taxon>
        <taxon>Actinomycetota</taxon>
        <taxon>Actinomycetes</taxon>
        <taxon>Streptosporangiales</taxon>
        <taxon>Streptosporangiaceae</taxon>
        <taxon>Planotetraspora</taxon>
    </lineage>
</organism>
<feature type="transmembrane region" description="Helical" evidence="19">
    <location>
        <begin position="21"/>
        <end position="45"/>
    </location>
</feature>
<comment type="catalytic activity">
    <reaction evidence="17 19">
        <text>alpha-ribazole + adenosylcob(III)inamide-GDP = adenosylcob(III)alamin + GMP + H(+)</text>
        <dbReference type="Rhea" id="RHEA:16049"/>
        <dbReference type="ChEBI" id="CHEBI:10329"/>
        <dbReference type="ChEBI" id="CHEBI:15378"/>
        <dbReference type="ChEBI" id="CHEBI:18408"/>
        <dbReference type="ChEBI" id="CHEBI:58115"/>
        <dbReference type="ChEBI" id="CHEBI:60487"/>
        <dbReference type="EC" id="2.7.8.26"/>
    </reaction>
</comment>
<dbReference type="AlphaFoldDB" id="A0A8J3TLT2"/>
<evidence type="ECO:0000256" key="5">
    <source>
        <dbReference type="ARBA" id="ARBA00013200"/>
    </source>
</evidence>
<dbReference type="GO" id="GO:0009236">
    <property type="term" value="P:cobalamin biosynthetic process"/>
    <property type="evidence" value="ECO:0007669"/>
    <property type="project" value="UniProtKB-UniRule"/>
</dbReference>
<keyword evidence="7 19" id="KW-1003">Cell membrane</keyword>
<dbReference type="GO" id="GO:0005886">
    <property type="term" value="C:plasma membrane"/>
    <property type="evidence" value="ECO:0007669"/>
    <property type="project" value="UniProtKB-SubCell"/>
</dbReference>
<feature type="transmembrane region" description="Helical" evidence="19">
    <location>
        <begin position="175"/>
        <end position="196"/>
    </location>
</feature>
<evidence type="ECO:0000256" key="19">
    <source>
        <dbReference type="HAMAP-Rule" id="MF_00719"/>
    </source>
</evidence>
<evidence type="ECO:0000256" key="6">
    <source>
        <dbReference type="ARBA" id="ARBA00015850"/>
    </source>
</evidence>
<gene>
    <name evidence="19 20" type="primary">cobS</name>
    <name evidence="20" type="ORF">Pmi06nite_03360</name>
</gene>